<dbReference type="SUPFAM" id="SSF53850">
    <property type="entry name" value="Periplasmic binding protein-like II"/>
    <property type="match status" value="1"/>
</dbReference>
<evidence type="ECO:0000259" key="1">
    <source>
        <dbReference type="Pfam" id="PF00496"/>
    </source>
</evidence>
<proteinExistence type="predicted"/>
<dbReference type="AlphaFoldDB" id="D1CTG6"/>
<dbReference type="EMBL" id="DQ403584">
    <property type="protein sequence ID" value="ABD75120.1"/>
    <property type="molecule type" value="Genomic_DNA"/>
</dbReference>
<reference evidence="2" key="1">
    <citation type="submission" date="2006-02" db="EMBL/GenBank/DDBJ databases">
        <title>Sampling the accessory genome of the Sinorhizobium genus by suppressive subtractive hybridization.</title>
        <authorList>
            <person name="Moulin L."/>
            <person name="Ghazoui Z."/>
            <person name="Young P."/>
        </authorList>
    </citation>
    <scope>NUCLEOTIDE SEQUENCE</scope>
    <source>
        <strain evidence="2">LMG7837</strain>
    </source>
</reference>
<name>D1CTG6_SINSA</name>
<organism evidence="2">
    <name type="scientific">Sinorhizobium saheli</name>
    <dbReference type="NCBI Taxonomy" id="36856"/>
    <lineage>
        <taxon>Bacteria</taxon>
        <taxon>Pseudomonadati</taxon>
        <taxon>Pseudomonadota</taxon>
        <taxon>Alphaproteobacteria</taxon>
        <taxon>Hyphomicrobiales</taxon>
        <taxon>Rhizobiaceae</taxon>
        <taxon>Sinorhizobium/Ensifer group</taxon>
        <taxon>Sinorhizobium</taxon>
    </lineage>
</organism>
<dbReference type="Gene3D" id="3.90.76.10">
    <property type="entry name" value="Dipeptide-binding Protein, Domain 1"/>
    <property type="match status" value="1"/>
</dbReference>
<sequence length="95" mass="10517">MLTARDNGITRFAAAFLTVSIPLVPTVEAQEQPVQHYGSSLSFPDDISLATFRLRQEAKWADGEAVTSEDVVFSFKKGKDLSPLHQSYSRHVVHA</sequence>
<dbReference type="Pfam" id="PF00496">
    <property type="entry name" value="SBP_bac_5"/>
    <property type="match status" value="1"/>
</dbReference>
<accession>D1CTG6</accession>
<feature type="domain" description="Solute-binding protein family 5" evidence="1">
    <location>
        <begin position="50"/>
        <end position="83"/>
    </location>
</feature>
<evidence type="ECO:0000313" key="2">
    <source>
        <dbReference type="EMBL" id="ABD75120.1"/>
    </source>
</evidence>
<dbReference type="InterPro" id="IPR000914">
    <property type="entry name" value="SBP_5_dom"/>
</dbReference>
<feature type="non-terminal residue" evidence="2">
    <location>
        <position position="95"/>
    </location>
</feature>
<protein>
    <submittedName>
        <fullName evidence="2">Putative periplasmic binding protein</fullName>
    </submittedName>
</protein>